<proteinExistence type="inferred from homology"/>
<dbReference type="CDD" id="cd07814">
    <property type="entry name" value="SRPBCC_CalC_Aha1-like"/>
    <property type="match status" value="1"/>
</dbReference>
<dbReference type="Proteomes" id="UP000012099">
    <property type="component" value="Unassembled WGS sequence"/>
</dbReference>
<keyword evidence="4" id="KW-1185">Reference proteome</keyword>
<name>A0ABN0J6Q5_9LEPT</name>
<comment type="similarity">
    <text evidence="1">Belongs to the AHA1 family.</text>
</comment>
<protein>
    <recommendedName>
        <fullName evidence="2">Activator of Hsp90 ATPase homologue 1/2-like C-terminal domain-containing protein</fullName>
    </recommendedName>
</protein>
<feature type="domain" description="Activator of Hsp90 ATPase homologue 1/2-like C-terminal" evidence="2">
    <location>
        <begin position="37"/>
        <end position="163"/>
    </location>
</feature>
<evidence type="ECO:0000256" key="1">
    <source>
        <dbReference type="ARBA" id="ARBA00006817"/>
    </source>
</evidence>
<organism evidence="3 4">
    <name type="scientific">Leptospira noguchii str. 2007001578</name>
    <dbReference type="NCBI Taxonomy" id="1049974"/>
    <lineage>
        <taxon>Bacteria</taxon>
        <taxon>Pseudomonadati</taxon>
        <taxon>Spirochaetota</taxon>
        <taxon>Spirochaetia</taxon>
        <taxon>Leptospirales</taxon>
        <taxon>Leptospiraceae</taxon>
        <taxon>Leptospira</taxon>
    </lineage>
</organism>
<comment type="caution">
    <text evidence="3">The sequence shown here is derived from an EMBL/GenBank/DDBJ whole genome shotgun (WGS) entry which is preliminary data.</text>
</comment>
<dbReference type="InterPro" id="IPR013538">
    <property type="entry name" value="ASHA1/2-like_C"/>
</dbReference>
<evidence type="ECO:0000313" key="4">
    <source>
        <dbReference type="Proteomes" id="UP000012099"/>
    </source>
</evidence>
<evidence type="ECO:0000313" key="3">
    <source>
        <dbReference type="EMBL" id="EMN02730.1"/>
    </source>
</evidence>
<gene>
    <name evidence="3" type="ORF">LEP1GSC035_3064</name>
</gene>
<dbReference type="Gene3D" id="3.30.530.20">
    <property type="match status" value="1"/>
</dbReference>
<dbReference type="InterPro" id="IPR023393">
    <property type="entry name" value="START-like_dom_sf"/>
</dbReference>
<evidence type="ECO:0000259" key="2">
    <source>
        <dbReference type="Pfam" id="PF08327"/>
    </source>
</evidence>
<dbReference type="SUPFAM" id="SSF55961">
    <property type="entry name" value="Bet v1-like"/>
    <property type="match status" value="1"/>
</dbReference>
<dbReference type="EMBL" id="AHMH02000006">
    <property type="protein sequence ID" value="EMN02730.1"/>
    <property type="molecule type" value="Genomic_DNA"/>
</dbReference>
<dbReference type="Pfam" id="PF08327">
    <property type="entry name" value="AHSA1"/>
    <property type="match status" value="1"/>
</dbReference>
<sequence>MFPFLGCGAMITSIYVLFWRIAMSENLILRKKISIQAPISKVWNGLIDPEVIKLYLFGTQTISDWKEGSSIIFTGEWNGKEYKDHGTILKLEKENVFQYNYWSNFSGVPNIPENYSILTFELKSEENSTSLFLTQENFPNPAAYEHSDVGWNQALNTLKEVLEK</sequence>
<accession>A0ABN0J6Q5</accession>
<reference evidence="3 4" key="1">
    <citation type="submission" date="2013-01" db="EMBL/GenBank/DDBJ databases">
        <authorList>
            <person name="Harkins D.M."/>
            <person name="Durkin A.S."/>
            <person name="Brinkac L.M."/>
            <person name="Haft D.H."/>
            <person name="Selengut J.D."/>
            <person name="Sanka R."/>
            <person name="DePew J."/>
            <person name="Purushe J."/>
            <person name="Whelen A.C."/>
            <person name="Vinetz J.M."/>
            <person name="Sutton G.G."/>
            <person name="Nierman W.C."/>
            <person name="Fouts D.E."/>
        </authorList>
    </citation>
    <scope>NUCLEOTIDE SEQUENCE [LARGE SCALE GENOMIC DNA]</scope>
    <source>
        <strain evidence="3 4">2007001578</strain>
    </source>
</reference>